<dbReference type="Proteomes" id="UP000813068">
    <property type="component" value="Unassembled WGS sequence"/>
</dbReference>
<dbReference type="PANTHER" id="PTHR38683">
    <property type="entry name" value="CHORISMATE PYRUVATE-LYASE"/>
    <property type="match status" value="1"/>
</dbReference>
<keyword evidence="1" id="KW-0963">Cytoplasm</keyword>
<reference evidence="2 3" key="1">
    <citation type="submission" date="2021-06" db="EMBL/GenBank/DDBJ databases">
        <title>Differences between aerobic and microaerobic xylene degrading microbial communities.</title>
        <authorList>
            <person name="Banerjee S."/>
            <person name="Tancsics A."/>
        </authorList>
    </citation>
    <scope>NUCLEOTIDE SEQUENCE [LARGE SCALE GENOMIC DNA]</scope>
    <source>
        <strain evidence="2 3">MAP12</strain>
    </source>
</reference>
<keyword evidence="3" id="KW-1185">Reference proteome</keyword>
<dbReference type="EC" id="4.1.3.40" evidence="1"/>
<gene>
    <name evidence="1" type="primary">ubiC</name>
    <name evidence="2" type="ORF">KRX52_03765</name>
</gene>
<comment type="catalytic activity">
    <reaction evidence="1">
        <text>chorismate = 4-hydroxybenzoate + pyruvate</text>
        <dbReference type="Rhea" id="RHEA:16505"/>
        <dbReference type="ChEBI" id="CHEBI:15361"/>
        <dbReference type="ChEBI" id="CHEBI:17879"/>
        <dbReference type="ChEBI" id="CHEBI:29748"/>
        <dbReference type="EC" id="4.1.3.40"/>
    </reaction>
</comment>
<comment type="pathway">
    <text evidence="1">Cofactor biosynthesis; ubiquinone biosynthesis.</text>
</comment>
<dbReference type="PANTHER" id="PTHR38683:SF1">
    <property type="entry name" value="CHORISMATE PYRUVATE-LYASE"/>
    <property type="match status" value="1"/>
</dbReference>
<keyword evidence="1 2" id="KW-0456">Lyase</keyword>
<dbReference type="HAMAP" id="MF_01632">
    <property type="entry name" value="UbiC"/>
    <property type="match status" value="1"/>
</dbReference>
<comment type="function">
    <text evidence="1">Removes the pyruvyl group from chorismate, with concomitant aromatization of the ring, to provide 4-hydroxybenzoate (4HB) for the ubiquinone pathway.</text>
</comment>
<feature type="binding site" evidence="1">
    <location>
        <position position="120"/>
    </location>
    <ligand>
        <name>substrate</name>
    </ligand>
</feature>
<comment type="subcellular location">
    <subcellularLocation>
        <location evidence="1">Cytoplasm</location>
    </subcellularLocation>
</comment>
<sequence>MVVEGGGGPAVRHVRPAPACAGRQGRKVHARLAAGFSLRYPAVSQTACASPEWLATDQLHPTPDARELDWLNEQGSLTRRLTALSGDTFAVEPLVEGWQILRADECAALGVPPGSEGWVREVYLRGRGLPWVFARSVAARSGLERHPFALDQLGTTSLGHLLFRDPAFTRQPIEACRYPAALLPAAVRTTALWGRRSLFCQGPLGVLVAEVFLSALWQADAAPQS</sequence>
<proteinExistence type="inferred from homology"/>
<comment type="caution">
    <text evidence="2">The sequence shown here is derived from an EMBL/GenBank/DDBJ whole genome shotgun (WGS) entry which is preliminary data.</text>
</comment>
<evidence type="ECO:0000256" key="1">
    <source>
        <dbReference type="HAMAP-Rule" id="MF_01632"/>
    </source>
</evidence>
<dbReference type="InterPro" id="IPR007440">
    <property type="entry name" value="Chorismate--pyruvate_lyase"/>
</dbReference>
<comment type="similarity">
    <text evidence="1">Belongs to the UbiC family.</text>
</comment>
<organism evidence="2 3">
    <name type="scientific">Geopseudomonas aromaticivorans</name>
    <dbReference type="NCBI Taxonomy" id="2849492"/>
    <lineage>
        <taxon>Bacteria</taxon>
        <taxon>Pseudomonadati</taxon>
        <taxon>Pseudomonadota</taxon>
        <taxon>Gammaproteobacteria</taxon>
        <taxon>Pseudomonadales</taxon>
        <taxon>Pseudomonadaceae</taxon>
        <taxon>Geopseudomonas</taxon>
    </lineage>
</organism>
<comment type="caution">
    <text evidence="1">Lacks conserved residue(s) required for the propagation of feature annotation.</text>
</comment>
<evidence type="ECO:0000313" key="2">
    <source>
        <dbReference type="EMBL" id="MBV2131913.1"/>
    </source>
</evidence>
<protein>
    <recommendedName>
        <fullName evidence="1">Probable chorismate pyruvate-lyase</fullName>
        <shortName evidence="1">CL</shortName>
        <shortName evidence="1">CPL</shortName>
        <ecNumber evidence="1">4.1.3.40</ecNumber>
    </recommendedName>
</protein>
<dbReference type="Pfam" id="PF04345">
    <property type="entry name" value="Chor_lyase"/>
    <property type="match status" value="1"/>
</dbReference>
<dbReference type="EMBL" id="JAHRGL010000010">
    <property type="protein sequence ID" value="MBV2131913.1"/>
    <property type="molecule type" value="Genomic_DNA"/>
</dbReference>
<name>A0ABS6MSX6_9GAMM</name>
<feature type="binding site" evidence="1">
    <location>
        <position position="210"/>
    </location>
    <ligand>
        <name>substrate</name>
    </ligand>
</feature>
<dbReference type="GO" id="GO:0008813">
    <property type="term" value="F:chorismate lyase activity"/>
    <property type="evidence" value="ECO:0007669"/>
    <property type="project" value="UniProtKB-EC"/>
</dbReference>
<feature type="binding site" evidence="1">
    <location>
        <position position="158"/>
    </location>
    <ligand>
        <name>substrate</name>
    </ligand>
</feature>
<keyword evidence="1" id="KW-0670">Pyruvate</keyword>
<keyword evidence="1" id="KW-0831">Ubiquinone biosynthesis</keyword>
<accession>A0ABS6MSX6</accession>
<evidence type="ECO:0000313" key="3">
    <source>
        <dbReference type="Proteomes" id="UP000813068"/>
    </source>
</evidence>